<keyword evidence="3" id="KW-0732">Signal</keyword>
<feature type="compositionally biased region" description="Pro residues" evidence="1">
    <location>
        <begin position="1101"/>
        <end position="1187"/>
    </location>
</feature>
<dbReference type="EMBL" id="CAKKNE010000004">
    <property type="protein sequence ID" value="CAH0374222.1"/>
    <property type="molecule type" value="Genomic_DNA"/>
</dbReference>
<feature type="region of interest" description="Disordered" evidence="1">
    <location>
        <begin position="1329"/>
        <end position="1505"/>
    </location>
</feature>
<gene>
    <name evidence="4" type="ORF">PECAL_4P14930</name>
</gene>
<sequence length="1901" mass="201797">MRAAGLLLLLVLPACSVAQASNAARVGVVLGALGRQARGQEWITRWADDADCIVDESSEAEGGGLRQLDVLCVDDDVVLADDACDADDKPAGTWECLATTVVVDPVEGNDLNDGTAESPLRTLRACITRFGEDHSATRKLPDDDYTQLVCALRDGVYRDEASTPLDGVDHLLVKPLNDGGVVVFDGTDPLWGLTWTKHATLETVVIAEAPFTRRPEVIVGGSGLMCANESAIVDGNHDPKAGYGTMSPPCFYWAPDEAWVAGETAFGLEDAVAFYERGEAVDVEGLNLPWFWVDERLHQIHVDLARAPPEAAGHEGILVRVKNASRQDAFSIGNASHRIHVRDMLFYGTSCCGDGPTSEMDSADLRITRSRFLYAPSTGIRLKTTRRTSRGGTPYVNFENNTAEFGEAALFYKGTGSRLIGNYFAFNSFEARSPYTLDNQAQRTVVAYNTLLYNGDKAGHFSWARGHHCHHNLVIAQDFLGPRFDAAVFHALTGAQEGLVVEYNWVLGPSLVSFTRLDTASKTTPDEAGSHAIIRRNVHLGLGITTKGYNHTVEHNTGSRFLAVESWKLVTNNNYASVARYNAHTEVAARASTRPFGAIPGLASLNACGDLRVCNYQNLTAEHFLARQLRPLEDGVMAELINANWPALDTSGTGEGTIYAPGISDERRRLTSVEWPARDTSGSPLHRGRRRISTNCTSCAPATPSPSATPTPEPTPAPSLEPTPGPSPAPTPEPSAKPTPRPTPRPSPEPTVEPSARPTPEPTPRPSHDPTLEPTPAPTVRPTPAPTTTPGHPTAAPVFSPTPRPSPVPTPKPTPVPTPAPSPAPTPVPTPRPSEEPTPAPSHKPTPLPTHKPTPQPSPAPTPLPTETPTPLPTDWNEAGVTDGVALLGLFEPREIGTPTAEDMDFRPKPDGRLVWDCDDDCDGDGSTYNYIDKAPKWTTWDSYAGAYAPDDELWVPGCHDCVKGGRYAGDAFPYSAPLGPSPMPTMVPTSVPTSMPTTSSPTNVPSTAVPSPGPSFRPTPKPSARPTPVPSVEPTPSPTPAPTPRPSNLPTSEPSARPTPLPSPQPTPEPSPAPAPAPTLRPTPAPTATPGNPTAAPVFAPTPRPSPVPTPRPTPEPSGAPSPAPTPVPTPRPTPAPTSMPSREPTPVPVPQPSPEPSPAPSHKPTPDPTPKPSREPTPLPSPVPTTAPTMEPTLHPSAVPSPAPTNEFPVCGVRITLGRDQDPNDFQCVTDPSATEHDGKKIAFACCGADTCSRKDEDGECYAGHLSDLANFAPKTWYEATNVCAAEGKVLCGVEEPCKGSGCRYDFNYQWTGEECQDGDAGLPEHCWPDPSPMPTAEPSARPTPLPSPRPTPEPSPDPTHRPTPLPTRRPTPVPSLDPTARPTPLPSPRPTPAPTLAPTPAPTPEPSPWPTPEAGNPTAAPVFAPTPKPTSMPTPRPTPVPTSSPSARPTPIPTPRPTGEPSPAPSAKPTPQPTPRPSPAPSPRPTGPPFNPSAVPTPAPTAEPTYAVISGSATFSGISYDDANGASARAVFRDGLSRLSAAITDDRVALTRVAASARRRLADGVAIDFEISVTPAERAAVEGDLRAAMDDPSLLDAALRAAAAASADPTMVGLFATIKTESFGVDLAPPTAAPTRAPPSKKKAADEMPVRDVILLLCFIFLLLCACAAANILLIKRKRLESWKDTTVPPLTPSSPSPLFPRVRQDDDDDESDASDGEESLPEEPITPSVQTPLVDHLTGVETVDVRPPVETVDVTAVDMGCDDVLTEPQRRWQLLRDEFLSFDERRNVVRSDTVDDYDYPVCGCVSPPAIENPRAALRGAGASMWNLLSPPAAPDAARPALGQRARSMWGLRMSPPATDAARPALRGRPSLWNMFSPPRAADADAAEEDALFSYDVT</sequence>
<dbReference type="InterPro" id="IPR011050">
    <property type="entry name" value="Pectin_lyase_fold/virulence"/>
</dbReference>
<feature type="signal peptide" evidence="3">
    <location>
        <begin position="1"/>
        <end position="18"/>
    </location>
</feature>
<evidence type="ECO:0000313" key="4">
    <source>
        <dbReference type="EMBL" id="CAH0374222.1"/>
    </source>
</evidence>
<feature type="compositionally biased region" description="Pro residues" evidence="1">
    <location>
        <begin position="1693"/>
        <end position="1702"/>
    </location>
</feature>
<comment type="caution">
    <text evidence="4">The sequence shown here is derived from an EMBL/GenBank/DDBJ whole genome shotgun (WGS) entry which is preliminary data.</text>
</comment>
<dbReference type="PANTHER" id="PTHR34403:SF14">
    <property type="entry name" value="OS05G0225800 PROTEIN"/>
    <property type="match status" value="1"/>
</dbReference>
<feature type="compositionally biased region" description="Pro residues" evidence="1">
    <location>
        <begin position="800"/>
        <end position="872"/>
    </location>
</feature>
<evidence type="ECO:0000313" key="5">
    <source>
        <dbReference type="Proteomes" id="UP000789595"/>
    </source>
</evidence>
<accession>A0A8J2STP8</accession>
<feature type="compositionally biased region" description="Pro residues" evidence="1">
    <location>
        <begin position="1012"/>
        <end position="1048"/>
    </location>
</feature>
<feature type="compositionally biased region" description="Pro residues" evidence="1">
    <location>
        <begin position="703"/>
        <end position="765"/>
    </location>
</feature>
<feature type="transmembrane region" description="Helical" evidence="2">
    <location>
        <begin position="1656"/>
        <end position="1677"/>
    </location>
</feature>
<dbReference type="InterPro" id="IPR050972">
    <property type="entry name" value="SDr-like"/>
</dbReference>
<proteinExistence type="predicted"/>
<evidence type="ECO:0000256" key="2">
    <source>
        <dbReference type="SAM" id="Phobius"/>
    </source>
</evidence>
<feature type="region of interest" description="Disordered" evidence="1">
    <location>
        <begin position="1688"/>
        <end position="1737"/>
    </location>
</feature>
<feature type="compositionally biased region" description="Pro residues" evidence="1">
    <location>
        <begin position="1427"/>
        <end position="1504"/>
    </location>
</feature>
<keyword evidence="2" id="KW-1133">Transmembrane helix</keyword>
<feature type="compositionally biased region" description="Pro residues" evidence="1">
    <location>
        <begin position="1332"/>
        <end position="1414"/>
    </location>
</feature>
<feature type="compositionally biased region" description="Pro residues" evidence="1">
    <location>
        <begin position="773"/>
        <end position="787"/>
    </location>
</feature>
<feature type="compositionally biased region" description="Acidic residues" evidence="1">
    <location>
        <begin position="1709"/>
        <end position="1725"/>
    </location>
</feature>
<feature type="compositionally biased region" description="Low complexity" evidence="1">
    <location>
        <begin position="1089"/>
        <end position="1100"/>
    </location>
</feature>
<name>A0A8J2STP8_9STRA</name>
<evidence type="ECO:0000256" key="3">
    <source>
        <dbReference type="SAM" id="SignalP"/>
    </source>
</evidence>
<dbReference type="SUPFAM" id="SSF51126">
    <property type="entry name" value="Pectin lyase-like"/>
    <property type="match status" value="1"/>
</dbReference>
<organism evidence="4 5">
    <name type="scientific">Pelagomonas calceolata</name>
    <dbReference type="NCBI Taxonomy" id="35677"/>
    <lineage>
        <taxon>Eukaryota</taxon>
        <taxon>Sar</taxon>
        <taxon>Stramenopiles</taxon>
        <taxon>Ochrophyta</taxon>
        <taxon>Pelagophyceae</taxon>
        <taxon>Pelagomonadales</taxon>
        <taxon>Pelagomonadaceae</taxon>
        <taxon>Pelagomonas</taxon>
    </lineage>
</organism>
<keyword evidence="2" id="KW-0812">Transmembrane</keyword>
<feature type="compositionally biased region" description="Pro residues" evidence="1">
    <location>
        <begin position="1058"/>
        <end position="1088"/>
    </location>
</feature>
<dbReference type="PANTHER" id="PTHR34403">
    <property type="entry name" value="TOL-PAL SYSTEM PROTEIN TOLA"/>
    <property type="match status" value="1"/>
</dbReference>
<keyword evidence="2" id="KW-0472">Membrane</keyword>
<feature type="chain" id="PRO_5035295436" description="G8 domain-containing protein" evidence="3">
    <location>
        <begin position="19"/>
        <end position="1901"/>
    </location>
</feature>
<evidence type="ECO:0008006" key="6">
    <source>
        <dbReference type="Google" id="ProtNLM"/>
    </source>
</evidence>
<reference evidence="4" key="1">
    <citation type="submission" date="2021-11" db="EMBL/GenBank/DDBJ databases">
        <authorList>
            <consortium name="Genoscope - CEA"/>
            <person name="William W."/>
        </authorList>
    </citation>
    <scope>NUCLEOTIDE SEQUENCE</scope>
</reference>
<feature type="region of interest" description="Disordered" evidence="1">
    <location>
        <begin position="670"/>
        <end position="881"/>
    </location>
</feature>
<dbReference type="Proteomes" id="UP000789595">
    <property type="component" value="Unassembled WGS sequence"/>
</dbReference>
<feature type="compositionally biased region" description="Low complexity" evidence="1">
    <location>
        <begin position="788"/>
        <end position="799"/>
    </location>
</feature>
<feature type="compositionally biased region" description="Low complexity" evidence="1">
    <location>
        <begin position="987"/>
        <end position="1011"/>
    </location>
</feature>
<protein>
    <recommendedName>
        <fullName evidence="6">G8 domain-containing protein</fullName>
    </recommendedName>
</protein>
<evidence type="ECO:0000256" key="1">
    <source>
        <dbReference type="SAM" id="MobiDB-lite"/>
    </source>
</evidence>
<keyword evidence="5" id="KW-1185">Reference proteome</keyword>
<feature type="region of interest" description="Disordered" evidence="1">
    <location>
        <begin position="979"/>
        <end position="1207"/>
    </location>
</feature>